<evidence type="ECO:0000256" key="3">
    <source>
        <dbReference type="ARBA" id="ARBA00022833"/>
    </source>
</evidence>
<feature type="compositionally biased region" description="Basic and acidic residues" evidence="5">
    <location>
        <begin position="48"/>
        <end position="57"/>
    </location>
</feature>
<evidence type="ECO:0000313" key="7">
    <source>
        <dbReference type="EMBL" id="QJW94640.1"/>
    </source>
</evidence>
<evidence type="ECO:0000256" key="1">
    <source>
        <dbReference type="ARBA" id="ARBA00022723"/>
    </source>
</evidence>
<feature type="region of interest" description="Disordered" evidence="5">
    <location>
        <begin position="31"/>
        <end position="63"/>
    </location>
</feature>
<evidence type="ECO:0000256" key="5">
    <source>
        <dbReference type="SAM" id="MobiDB-lite"/>
    </source>
</evidence>
<protein>
    <recommendedName>
        <fullName evidence="6">Zinc finger DksA/TraR C4-type domain-containing protein</fullName>
    </recommendedName>
</protein>
<dbReference type="PANTHER" id="PTHR33823:SF4">
    <property type="entry name" value="GENERAL STRESS PROTEIN 16O"/>
    <property type="match status" value="1"/>
</dbReference>
<dbReference type="Pfam" id="PF01258">
    <property type="entry name" value="zf-dskA_traR"/>
    <property type="match status" value="1"/>
</dbReference>
<feature type="compositionally biased region" description="Polar residues" evidence="5">
    <location>
        <begin position="31"/>
        <end position="45"/>
    </location>
</feature>
<dbReference type="Gene3D" id="1.20.120.910">
    <property type="entry name" value="DksA, coiled-coil domain"/>
    <property type="match status" value="1"/>
</dbReference>
<dbReference type="SUPFAM" id="SSF57716">
    <property type="entry name" value="Glucocorticoid receptor-like (DNA-binding domain)"/>
    <property type="match status" value="1"/>
</dbReference>
<evidence type="ECO:0000256" key="4">
    <source>
        <dbReference type="PROSITE-ProRule" id="PRU00510"/>
    </source>
</evidence>
<feature type="domain" description="Zinc finger DksA/TraR C4-type" evidence="6">
    <location>
        <begin position="88"/>
        <end position="122"/>
    </location>
</feature>
<dbReference type="PROSITE" id="PS01102">
    <property type="entry name" value="ZF_DKSA_1"/>
    <property type="match status" value="1"/>
</dbReference>
<keyword evidence="2" id="KW-0863">Zinc-finger</keyword>
<dbReference type="EMBL" id="CP053452">
    <property type="protein sequence ID" value="QJW94640.1"/>
    <property type="molecule type" value="Genomic_DNA"/>
</dbReference>
<name>A0A6M5YMR1_9BACT</name>
<gene>
    <name evidence="7" type="ORF">FTUN_2162</name>
</gene>
<organism evidence="7 8">
    <name type="scientific">Frigoriglobus tundricola</name>
    <dbReference type="NCBI Taxonomy" id="2774151"/>
    <lineage>
        <taxon>Bacteria</taxon>
        <taxon>Pseudomonadati</taxon>
        <taxon>Planctomycetota</taxon>
        <taxon>Planctomycetia</taxon>
        <taxon>Gemmatales</taxon>
        <taxon>Gemmataceae</taxon>
        <taxon>Frigoriglobus</taxon>
    </lineage>
</organism>
<dbReference type="KEGG" id="ftj:FTUN_2162"/>
<dbReference type="SUPFAM" id="SSF109635">
    <property type="entry name" value="DnaK suppressor protein DksA, alpha-hairpin domain"/>
    <property type="match status" value="1"/>
</dbReference>
<proteinExistence type="predicted"/>
<keyword evidence="1" id="KW-0479">Metal-binding</keyword>
<sequence>MTKTELEPVRNLLLRMERRLRGDVAGLTTEVSCGTETQSGGNLSNAPVEDRAERGSDSSDEDVTIGLLELESDRLGEITAALDRIAGGTFGRCEECARAIAIDRLRAVPFTRLCIACARTAQHGQPTSPGNL</sequence>
<dbReference type="PROSITE" id="PS51128">
    <property type="entry name" value="ZF_DKSA_2"/>
    <property type="match status" value="1"/>
</dbReference>
<dbReference type="InterPro" id="IPR000962">
    <property type="entry name" value="Znf_DskA_TraR"/>
</dbReference>
<keyword evidence="8" id="KW-1185">Reference proteome</keyword>
<feature type="zinc finger region" description="dksA C4-type" evidence="4">
    <location>
        <begin position="93"/>
        <end position="117"/>
    </location>
</feature>
<dbReference type="GO" id="GO:0008270">
    <property type="term" value="F:zinc ion binding"/>
    <property type="evidence" value="ECO:0007669"/>
    <property type="project" value="UniProtKB-KW"/>
</dbReference>
<evidence type="ECO:0000256" key="2">
    <source>
        <dbReference type="ARBA" id="ARBA00022771"/>
    </source>
</evidence>
<dbReference type="InterPro" id="IPR037187">
    <property type="entry name" value="DnaK_N"/>
</dbReference>
<accession>A0A6M5YMR1</accession>
<dbReference type="PANTHER" id="PTHR33823">
    <property type="entry name" value="RNA POLYMERASE-BINDING TRANSCRIPTION FACTOR DKSA-RELATED"/>
    <property type="match status" value="1"/>
</dbReference>
<dbReference type="Proteomes" id="UP000503447">
    <property type="component" value="Chromosome"/>
</dbReference>
<evidence type="ECO:0000313" key="8">
    <source>
        <dbReference type="Proteomes" id="UP000503447"/>
    </source>
</evidence>
<keyword evidence="3" id="KW-0862">Zinc</keyword>
<evidence type="ECO:0000259" key="6">
    <source>
        <dbReference type="Pfam" id="PF01258"/>
    </source>
</evidence>
<reference evidence="8" key="1">
    <citation type="submission" date="2020-05" db="EMBL/GenBank/DDBJ databases">
        <title>Frigoriglobus tundricola gen. nov., sp. nov., a psychrotolerant cellulolytic planctomycete of the family Gemmataceae with two divergent copies of 16S rRNA gene.</title>
        <authorList>
            <person name="Kulichevskaya I.S."/>
            <person name="Ivanova A.A."/>
            <person name="Naumoff D.G."/>
            <person name="Beletsky A.V."/>
            <person name="Rijpstra W.I.C."/>
            <person name="Sinninghe Damste J.S."/>
            <person name="Mardanov A.V."/>
            <person name="Ravin N.V."/>
            <person name="Dedysh S.N."/>
        </authorList>
    </citation>
    <scope>NUCLEOTIDE SEQUENCE [LARGE SCALE GENOMIC DNA]</scope>
    <source>
        <strain evidence="8">PL17</strain>
    </source>
</reference>
<dbReference type="RefSeq" id="WP_171470593.1">
    <property type="nucleotide sequence ID" value="NZ_CP053452.2"/>
</dbReference>
<dbReference type="AlphaFoldDB" id="A0A6M5YMR1"/>
<dbReference type="InterPro" id="IPR020458">
    <property type="entry name" value="Znf_DskA_TraR_CS"/>
</dbReference>